<reference evidence="1 2" key="1">
    <citation type="submission" date="2013-11" db="EMBL/GenBank/DDBJ databases">
        <title>Genome sequence of elephant endotheliotropic herpesvirus 5.</title>
        <authorList>
            <person name="Wilkie G.S."/>
            <person name="Davison A.J."/>
            <person name="Denk D."/>
            <person name="Kerr K."/>
            <person name="Redrobe S."/>
            <person name="Steinbach F."/>
            <person name="Dastjerdi A."/>
        </authorList>
    </citation>
    <scope>NUCLEOTIDE SEQUENCE [LARGE SCALE GENOMIC DNA]</scope>
    <source>
        <strain evidence="1 2">Vijay</strain>
    </source>
</reference>
<evidence type="ECO:0000313" key="2">
    <source>
        <dbReference type="Proteomes" id="UP000152474"/>
    </source>
</evidence>
<organism evidence="1 2">
    <name type="scientific">Elephant endotheliotropic herpesvirus 5</name>
    <dbReference type="NCBI Taxonomy" id="768738"/>
    <lineage>
        <taxon>Viruses</taxon>
        <taxon>Duplodnaviria</taxon>
        <taxon>Heunggongvirae</taxon>
        <taxon>Peploviricota</taxon>
        <taxon>Herviviricetes</taxon>
        <taxon>Herpesvirales</taxon>
        <taxon>Orthoherpesviridae</taxon>
        <taxon>Betaherpesvirinae</taxon>
        <taxon>Proboscivirus</taxon>
    </lineage>
</organism>
<dbReference type="KEGG" id="vg:20098518"/>
<dbReference type="EMBL" id="KF921519">
    <property type="protein sequence ID" value="AHC02760.1"/>
    <property type="molecule type" value="Genomic_DNA"/>
</dbReference>
<keyword evidence="2" id="KW-1185">Reference proteome</keyword>
<gene>
    <name evidence="1" type="primary">EE1A</name>
</gene>
<proteinExistence type="predicted"/>
<accession>A0A075CYB3</accession>
<protein>
    <submittedName>
        <fullName evidence="1">Protein EE1A</fullName>
    </submittedName>
</protein>
<name>A0A075CYB3_9BETA</name>
<sequence length="287" mass="33300">MSSLISPPMTENHQFREFIAAWESQTRKNADLEIDTQGKILKGKLKRRLYRQMHAYIRRNSEKLREFRRGHVEVSRDPSSMLTCSNMETEIIQARSTVTMKRFIKNAGQEADLAIESCKKQMHTQIKEVSGMLVHMASLDMEMSRQGAIQNTSTPVQILEDIVENIQVREERGLEMPKEAVLQGVESLTKEANLQLLKWQRDRFEGWTDRVYKSGRMKDMMLSKKFIQGQLGPYMEGIEERMLAFFQNCTMLDMEATGKVMHFSWSMIQRGLMGKGAPMGRTLRPRK</sequence>
<dbReference type="GeneID" id="20098518"/>
<dbReference type="OrthoDB" id="20136at10239"/>
<dbReference type="Proteomes" id="UP000152474">
    <property type="component" value="Segment"/>
</dbReference>
<evidence type="ECO:0000313" key="1">
    <source>
        <dbReference type="EMBL" id="AHC02760.1"/>
    </source>
</evidence>
<dbReference type="RefSeq" id="YP_009051966.1">
    <property type="nucleotide sequence ID" value="NC_024696.1"/>
</dbReference>